<evidence type="ECO:0000256" key="5">
    <source>
        <dbReference type="ARBA" id="ARBA00022801"/>
    </source>
</evidence>
<comment type="similarity">
    <text evidence="1">Belongs to the helicase family. UvrD subfamily.</text>
</comment>
<evidence type="ECO:0000256" key="10">
    <source>
        <dbReference type="ARBA" id="ARBA00023204"/>
    </source>
</evidence>
<feature type="domain" description="UvrD-like helicase C-terminal" evidence="18">
    <location>
        <begin position="364"/>
        <end position="672"/>
    </location>
</feature>
<dbReference type="SUPFAM" id="SSF52980">
    <property type="entry name" value="Restriction endonuclease-like"/>
    <property type="match status" value="1"/>
</dbReference>
<gene>
    <name evidence="19" type="ORF">ACFSDE_15810</name>
</gene>
<dbReference type="Proteomes" id="UP001597351">
    <property type="component" value="Unassembled WGS sequence"/>
</dbReference>
<dbReference type="Gene3D" id="1.10.10.160">
    <property type="match status" value="1"/>
</dbReference>
<evidence type="ECO:0000259" key="18">
    <source>
        <dbReference type="PROSITE" id="PS51217"/>
    </source>
</evidence>
<dbReference type="PROSITE" id="PS51198">
    <property type="entry name" value="UVRD_HELICASE_ATP_BIND"/>
    <property type="match status" value="1"/>
</dbReference>
<dbReference type="CDD" id="cd17932">
    <property type="entry name" value="DEXQc_UvrD"/>
    <property type="match status" value="1"/>
</dbReference>
<evidence type="ECO:0000256" key="2">
    <source>
        <dbReference type="ARBA" id="ARBA00022722"/>
    </source>
</evidence>
<dbReference type="Gene3D" id="1.10.486.10">
    <property type="entry name" value="PCRA, domain 4"/>
    <property type="match status" value="1"/>
</dbReference>
<comment type="catalytic activity">
    <reaction evidence="14">
        <text>ATP + H2O = ADP + phosphate + H(+)</text>
        <dbReference type="Rhea" id="RHEA:13065"/>
        <dbReference type="ChEBI" id="CHEBI:15377"/>
        <dbReference type="ChEBI" id="CHEBI:15378"/>
        <dbReference type="ChEBI" id="CHEBI:30616"/>
        <dbReference type="ChEBI" id="CHEBI:43474"/>
        <dbReference type="ChEBI" id="CHEBI:456216"/>
        <dbReference type="EC" id="5.6.2.4"/>
    </reaction>
</comment>
<dbReference type="Gene3D" id="3.40.50.300">
    <property type="entry name" value="P-loop containing nucleotide triphosphate hydrolases"/>
    <property type="match status" value="3"/>
</dbReference>
<evidence type="ECO:0000256" key="7">
    <source>
        <dbReference type="ARBA" id="ARBA00022839"/>
    </source>
</evidence>
<reference evidence="20" key="1">
    <citation type="journal article" date="2019" name="Int. J. Syst. Evol. Microbiol.">
        <title>The Global Catalogue of Microorganisms (GCM) 10K type strain sequencing project: providing services to taxonomists for standard genome sequencing and annotation.</title>
        <authorList>
            <consortium name="The Broad Institute Genomics Platform"/>
            <consortium name="The Broad Institute Genome Sequencing Center for Infectious Disease"/>
            <person name="Wu L."/>
            <person name="Ma J."/>
        </authorList>
    </citation>
    <scope>NUCLEOTIDE SEQUENCE [LARGE SCALE GENOMIC DNA]</scope>
    <source>
        <strain evidence="20">CGMCC 1.12477</strain>
    </source>
</reference>
<dbReference type="SUPFAM" id="SSF52540">
    <property type="entry name" value="P-loop containing nucleoside triphosphate hydrolases"/>
    <property type="match status" value="1"/>
</dbReference>
<evidence type="ECO:0000256" key="12">
    <source>
        <dbReference type="ARBA" id="ARBA00034617"/>
    </source>
</evidence>
<keyword evidence="5 15" id="KW-0378">Hydrolase</keyword>
<evidence type="ECO:0000256" key="13">
    <source>
        <dbReference type="ARBA" id="ARBA00034808"/>
    </source>
</evidence>
<dbReference type="GO" id="GO:0004386">
    <property type="term" value="F:helicase activity"/>
    <property type="evidence" value="ECO:0007669"/>
    <property type="project" value="UniProtKB-KW"/>
</dbReference>
<dbReference type="InterPro" id="IPR011604">
    <property type="entry name" value="PDDEXK-like_dom_sf"/>
</dbReference>
<feature type="binding site" evidence="15">
    <location>
        <begin position="44"/>
        <end position="51"/>
    </location>
    <ligand>
        <name>ATP</name>
        <dbReference type="ChEBI" id="CHEBI:30616"/>
    </ligand>
</feature>
<dbReference type="InterPro" id="IPR014016">
    <property type="entry name" value="UvrD-like_ATP-bd"/>
</dbReference>
<organism evidence="19 20">
    <name type="scientific">Nocardioides aestuarii</name>
    <dbReference type="NCBI Taxonomy" id="252231"/>
    <lineage>
        <taxon>Bacteria</taxon>
        <taxon>Bacillati</taxon>
        <taxon>Actinomycetota</taxon>
        <taxon>Actinomycetes</taxon>
        <taxon>Propionibacteriales</taxon>
        <taxon>Nocardioidaceae</taxon>
        <taxon>Nocardioides</taxon>
    </lineage>
</organism>
<evidence type="ECO:0000259" key="17">
    <source>
        <dbReference type="PROSITE" id="PS51198"/>
    </source>
</evidence>
<keyword evidence="11" id="KW-0413">Isomerase</keyword>
<evidence type="ECO:0000256" key="3">
    <source>
        <dbReference type="ARBA" id="ARBA00022741"/>
    </source>
</evidence>
<dbReference type="InterPro" id="IPR013986">
    <property type="entry name" value="DExx_box_DNA_helicase_dom_sf"/>
</dbReference>
<keyword evidence="10" id="KW-0234">DNA repair</keyword>
<dbReference type="InterPro" id="IPR014017">
    <property type="entry name" value="DNA_helicase_UvrD-like_C"/>
</dbReference>
<keyword evidence="8 15" id="KW-0067">ATP-binding</keyword>
<dbReference type="EC" id="5.6.2.4" evidence="13"/>
<comment type="catalytic activity">
    <reaction evidence="12">
        <text>Couples ATP hydrolysis with the unwinding of duplex DNA by translocating in the 3'-5' direction.</text>
        <dbReference type="EC" id="5.6.2.4"/>
    </reaction>
</comment>
<keyword evidence="4" id="KW-0227">DNA damage</keyword>
<accession>A0ABW4TNN8</accession>
<dbReference type="InterPro" id="IPR011335">
    <property type="entry name" value="Restrct_endonuc-II-like"/>
</dbReference>
<evidence type="ECO:0000256" key="1">
    <source>
        <dbReference type="ARBA" id="ARBA00009922"/>
    </source>
</evidence>
<dbReference type="Pfam" id="PF00580">
    <property type="entry name" value="UvrD-helicase"/>
    <property type="match status" value="1"/>
</dbReference>
<evidence type="ECO:0000313" key="20">
    <source>
        <dbReference type="Proteomes" id="UP001597351"/>
    </source>
</evidence>
<dbReference type="Gene3D" id="3.90.320.10">
    <property type="match status" value="1"/>
</dbReference>
<keyword evidence="7" id="KW-0269">Exonuclease</keyword>
<keyword evidence="3 15" id="KW-0547">Nucleotide-binding</keyword>
<protein>
    <recommendedName>
        <fullName evidence="13">DNA 3'-5' helicase</fullName>
        <ecNumber evidence="13">5.6.2.4</ecNumber>
    </recommendedName>
</protein>
<dbReference type="PANTHER" id="PTHR11070:SF55">
    <property type="entry name" value="DNA 3'-5' HELICASE"/>
    <property type="match status" value="1"/>
</dbReference>
<dbReference type="Pfam" id="PF12705">
    <property type="entry name" value="PDDEXK_1"/>
    <property type="match status" value="1"/>
</dbReference>
<proteinExistence type="inferred from homology"/>
<evidence type="ECO:0000313" key="19">
    <source>
        <dbReference type="EMBL" id="MFD1948269.1"/>
    </source>
</evidence>
<evidence type="ECO:0000256" key="9">
    <source>
        <dbReference type="ARBA" id="ARBA00023125"/>
    </source>
</evidence>
<name>A0ABW4TNN8_9ACTN</name>
<dbReference type="PANTHER" id="PTHR11070">
    <property type="entry name" value="UVRD / RECB / PCRA DNA HELICASE FAMILY MEMBER"/>
    <property type="match status" value="1"/>
</dbReference>
<dbReference type="InterPro" id="IPR038726">
    <property type="entry name" value="PDDEXK_AddAB-type"/>
</dbReference>
<evidence type="ECO:0000256" key="14">
    <source>
        <dbReference type="ARBA" id="ARBA00048988"/>
    </source>
</evidence>
<dbReference type="InterPro" id="IPR027417">
    <property type="entry name" value="P-loop_NTPase"/>
</dbReference>
<dbReference type="RefSeq" id="WP_343920156.1">
    <property type="nucleotide sequence ID" value="NZ_BAAAJT010000002.1"/>
</dbReference>
<dbReference type="Pfam" id="PF13361">
    <property type="entry name" value="UvrD_C"/>
    <property type="match status" value="2"/>
</dbReference>
<keyword evidence="6 15" id="KW-0347">Helicase</keyword>
<evidence type="ECO:0000256" key="8">
    <source>
        <dbReference type="ARBA" id="ARBA00022840"/>
    </source>
</evidence>
<keyword evidence="2" id="KW-0540">Nuclease</keyword>
<keyword evidence="20" id="KW-1185">Reference proteome</keyword>
<feature type="region of interest" description="Disordered" evidence="16">
    <location>
        <begin position="794"/>
        <end position="813"/>
    </location>
</feature>
<comment type="caution">
    <text evidence="19">The sequence shown here is derived from an EMBL/GenBank/DDBJ whole genome shotgun (WGS) entry which is preliminary data.</text>
</comment>
<dbReference type="EMBL" id="JBHUGD010000003">
    <property type="protein sequence ID" value="MFD1948269.1"/>
    <property type="molecule type" value="Genomic_DNA"/>
</dbReference>
<evidence type="ECO:0000256" key="11">
    <source>
        <dbReference type="ARBA" id="ARBA00023235"/>
    </source>
</evidence>
<sequence length="1073" mass="115642">MSAVSPVELRTPADLQAVMQTDYAPSAQQWAAISAPLAPAVVIAGAGSGKTTLMAARVVFLVVTGQVRPDQVLGLTFTTKAASELRTRIRSALRTAGALDEPEEGDDVLEPTVATYNAYAAGLLTDHGLRIGHEPDTRVITDAARYQLGARAVDRFTGEVRALTDHPETAIQNLLALDSAMSEHLVGPGDVRRVDDEACRGFEAALAEETAGKNRSTYREPVEKALSAIERRGELLGLVESYRRLKRDLGLMDFSDQIELGARLASEQPEVGAAEREKFRVVLLDEYQDTSVAQAVMLSRLFSGAAAEGGRGHAVTAVGDPNQAIYGWRGASVSNILGFGETFPAADGQPVPTYPLTVNRRSDRRILEVANRLAAPLMEKYSQVEPLVPADGADAGVVTTGVHETHAEELDALVAEVRATHEAGGAWSDVGVLTRDNSHAEDVFDALTAAGVPVEIVGLSGLLRLPEVAELVATLHLLHDVTANASLLTLLTGPRWAIGPRDLRLLSRRAHEIAGRGGRGETPESVTDHLTAIADGIDPAEVPSLDDALADPGDHPYSAEALDRFALLAGELRMLRTHVGEPLLDVVRRIIDTTGTDVELASSTSPAAAARRDNLDLFVKAVADFQAVDGDVSLAALLAYLTAEDDQGNGLDVATPTEADSVKLLTVHRSKGLEWRSVFLVGVCETRFPSNRSRTLWTSSPAILPAPLRGDAHDLPQLEGSDKAALDAYRAATRAHDAEEELRLGYVALTRAAHRLSVTSYCWTPRTTPFGPSDYQRVVRDQLEEWGEVVEPWRDRPVKGDPNPYDAVDPSRPWPVLEAGAEALRRREAAELVMAADPSAPDDELDMLEVARVADWDAELDRLVAEARLDRAPELPVTLPSSLSATALARLRDDPDAFAADLARPMPRPPSSAARFGTRFHAWVEARFGQQDLFDFDELPGRADAGIDDDSDLKELVAAFEAGPFAHRTPHRVEAPFALVLAGQVVRGRIDAVYTEDVGGEPGYLVVDWKTGRRQDADPLQLALYRLAWAELAGVPVEQVRAAFHYVRTGAIVSHDDLPGRVELEALVSPAQP</sequence>
<evidence type="ECO:0000256" key="4">
    <source>
        <dbReference type="ARBA" id="ARBA00022763"/>
    </source>
</evidence>
<keyword evidence="9" id="KW-0238">DNA-binding</keyword>
<evidence type="ECO:0000256" key="6">
    <source>
        <dbReference type="ARBA" id="ARBA00022806"/>
    </source>
</evidence>
<evidence type="ECO:0000256" key="15">
    <source>
        <dbReference type="PROSITE-ProRule" id="PRU00560"/>
    </source>
</evidence>
<dbReference type="InterPro" id="IPR000212">
    <property type="entry name" value="DNA_helicase_UvrD/REP"/>
</dbReference>
<evidence type="ECO:0000256" key="16">
    <source>
        <dbReference type="SAM" id="MobiDB-lite"/>
    </source>
</evidence>
<feature type="domain" description="UvrD-like helicase ATP-binding" evidence="17">
    <location>
        <begin position="23"/>
        <end position="363"/>
    </location>
</feature>
<dbReference type="PROSITE" id="PS51217">
    <property type="entry name" value="UVRD_HELICASE_CTER"/>
    <property type="match status" value="1"/>
</dbReference>